<feature type="compositionally biased region" description="Polar residues" evidence="1">
    <location>
        <begin position="100"/>
        <end position="115"/>
    </location>
</feature>
<protein>
    <submittedName>
        <fullName evidence="3">ECF-type sigma factor</fullName>
    </submittedName>
</protein>
<dbReference type="Proteomes" id="UP001155241">
    <property type="component" value="Unassembled WGS sequence"/>
</dbReference>
<reference evidence="3" key="1">
    <citation type="submission" date="2022-06" db="EMBL/GenBank/DDBJ databases">
        <title>Aeoliella straminimaris, a novel planctomycete from sediments.</title>
        <authorList>
            <person name="Vitorino I.R."/>
            <person name="Lage O.M."/>
        </authorList>
    </citation>
    <scope>NUCLEOTIDE SEQUENCE</scope>
    <source>
        <strain evidence="3">ICT_H6.2</strain>
    </source>
</reference>
<dbReference type="AlphaFoldDB" id="A0A9X2FDX1"/>
<evidence type="ECO:0000313" key="3">
    <source>
        <dbReference type="EMBL" id="MCO6044076.1"/>
    </source>
</evidence>
<organism evidence="3 4">
    <name type="scientific">Aeoliella straminimaris</name>
    <dbReference type="NCBI Taxonomy" id="2954799"/>
    <lineage>
        <taxon>Bacteria</taxon>
        <taxon>Pseudomonadati</taxon>
        <taxon>Planctomycetota</taxon>
        <taxon>Planctomycetia</taxon>
        <taxon>Pirellulales</taxon>
        <taxon>Lacipirellulaceae</taxon>
        <taxon>Aeoliella</taxon>
    </lineage>
</organism>
<sequence length="129" mass="13293">MADVTEIVPQIQQGDPSAADQLLPVVYDELRKLAAVPCPPVLDRTIAKIPARTASGSSAHRSTTRARSGSFGAEPAPTAPHSAPRASGIDVFPSFREGGSSPSRTTWGSPASTRTRGICAAIGSCSPPK</sequence>
<feature type="region of interest" description="Disordered" evidence="1">
    <location>
        <begin position="50"/>
        <end position="129"/>
    </location>
</feature>
<dbReference type="InterPro" id="IPR053812">
    <property type="entry name" value="HTH_Sigma70_ECF-like"/>
</dbReference>
<evidence type="ECO:0000256" key="1">
    <source>
        <dbReference type="SAM" id="MobiDB-lite"/>
    </source>
</evidence>
<feature type="domain" description="RNA polymerase sigma-70 ECF-like HTH" evidence="2">
    <location>
        <begin position="1"/>
        <end position="34"/>
    </location>
</feature>
<feature type="compositionally biased region" description="Low complexity" evidence="1">
    <location>
        <begin position="51"/>
        <end position="70"/>
    </location>
</feature>
<dbReference type="RefSeq" id="WP_252852182.1">
    <property type="nucleotide sequence ID" value="NZ_JAMXLR010000033.1"/>
</dbReference>
<name>A0A9X2FDX1_9BACT</name>
<gene>
    <name evidence="3" type="ORF">NG895_09160</name>
</gene>
<evidence type="ECO:0000259" key="2">
    <source>
        <dbReference type="Pfam" id="PF07638"/>
    </source>
</evidence>
<comment type="caution">
    <text evidence="3">The sequence shown here is derived from an EMBL/GenBank/DDBJ whole genome shotgun (WGS) entry which is preliminary data.</text>
</comment>
<keyword evidence="4" id="KW-1185">Reference proteome</keyword>
<evidence type="ECO:0000313" key="4">
    <source>
        <dbReference type="Proteomes" id="UP001155241"/>
    </source>
</evidence>
<dbReference type="EMBL" id="JAMXLR010000033">
    <property type="protein sequence ID" value="MCO6044076.1"/>
    <property type="molecule type" value="Genomic_DNA"/>
</dbReference>
<proteinExistence type="predicted"/>
<dbReference type="Pfam" id="PF07638">
    <property type="entry name" value="Sigma70_ECF"/>
    <property type="match status" value="1"/>
</dbReference>
<accession>A0A9X2FDX1</accession>